<dbReference type="CDD" id="cd05907">
    <property type="entry name" value="VL_LC_FACS_like"/>
    <property type="match status" value="1"/>
</dbReference>
<name>A0A292YK28_9BACL</name>
<keyword evidence="4" id="KW-0472">Membrane</keyword>
<keyword evidence="7" id="KW-1185">Reference proteome</keyword>
<feature type="transmembrane region" description="Helical" evidence="4">
    <location>
        <begin position="625"/>
        <end position="643"/>
    </location>
</feature>
<keyword evidence="1" id="KW-0547">Nucleotide-binding</keyword>
<dbReference type="Pfam" id="PF23562">
    <property type="entry name" value="AMP-binding_C_3"/>
    <property type="match status" value="1"/>
</dbReference>
<comment type="caution">
    <text evidence="6">The sequence shown here is derived from an EMBL/GenBank/DDBJ whole genome shotgun (WGS) entry which is preliminary data.</text>
</comment>
<dbReference type="PROSITE" id="PS00455">
    <property type="entry name" value="AMP_BINDING"/>
    <property type="match status" value="1"/>
</dbReference>
<reference evidence="7" key="1">
    <citation type="submission" date="2017-07" db="EMBL/GenBank/DDBJ databases">
        <title>Draft genome sequence of Effusibacillus lacus strain skLN1.</title>
        <authorList>
            <person name="Watanabe M."/>
            <person name="Kojima H."/>
            <person name="Fukui M."/>
        </authorList>
    </citation>
    <scope>NUCLEOTIDE SEQUENCE [LARGE SCALE GENOMIC DNA]</scope>
    <source>
        <strain evidence="7">skLN1</strain>
    </source>
</reference>
<keyword evidence="2" id="KW-0067">ATP-binding</keyword>
<feature type="compositionally biased region" description="Polar residues" evidence="3">
    <location>
        <begin position="588"/>
        <end position="602"/>
    </location>
</feature>
<organism evidence="6 7">
    <name type="scientific">Effusibacillus lacus</name>
    <dbReference type="NCBI Taxonomy" id="1348429"/>
    <lineage>
        <taxon>Bacteria</taxon>
        <taxon>Bacillati</taxon>
        <taxon>Bacillota</taxon>
        <taxon>Bacilli</taxon>
        <taxon>Bacillales</taxon>
        <taxon>Alicyclobacillaceae</taxon>
        <taxon>Effusibacillus</taxon>
    </lineage>
</organism>
<dbReference type="GO" id="GO:0016020">
    <property type="term" value="C:membrane"/>
    <property type="evidence" value="ECO:0007669"/>
    <property type="project" value="TreeGrafter"/>
</dbReference>
<protein>
    <submittedName>
        <fullName evidence="6">Long-chain fatty acid--CoA ligase</fullName>
    </submittedName>
</protein>
<dbReference type="GO" id="GO:0005524">
    <property type="term" value="F:ATP binding"/>
    <property type="evidence" value="ECO:0007669"/>
    <property type="project" value="UniProtKB-KW"/>
</dbReference>
<evidence type="ECO:0000256" key="4">
    <source>
        <dbReference type="SAM" id="Phobius"/>
    </source>
</evidence>
<dbReference type="EMBL" id="BDUF01000055">
    <property type="protein sequence ID" value="GAX90288.1"/>
    <property type="molecule type" value="Genomic_DNA"/>
</dbReference>
<keyword evidence="6" id="KW-0436">Ligase</keyword>
<dbReference type="RefSeq" id="WP_231705750.1">
    <property type="nucleotide sequence ID" value="NZ_BDUF01000055.1"/>
</dbReference>
<evidence type="ECO:0000256" key="1">
    <source>
        <dbReference type="ARBA" id="ARBA00022741"/>
    </source>
</evidence>
<dbReference type="PANTHER" id="PTHR43272:SF33">
    <property type="entry name" value="AMP-BINDING DOMAIN-CONTAINING PROTEIN-RELATED"/>
    <property type="match status" value="1"/>
</dbReference>
<dbReference type="SUPFAM" id="SSF56801">
    <property type="entry name" value="Acetyl-CoA synthetase-like"/>
    <property type="match status" value="1"/>
</dbReference>
<dbReference type="Gene3D" id="3.40.50.12780">
    <property type="entry name" value="N-terminal domain of ligase-like"/>
    <property type="match status" value="1"/>
</dbReference>
<dbReference type="AlphaFoldDB" id="A0A292YK28"/>
<feature type="region of interest" description="Disordered" evidence="3">
    <location>
        <begin position="588"/>
        <end position="616"/>
    </location>
</feature>
<evidence type="ECO:0000313" key="7">
    <source>
        <dbReference type="Proteomes" id="UP000217785"/>
    </source>
</evidence>
<dbReference type="InterPro" id="IPR020845">
    <property type="entry name" value="AMP-binding_CS"/>
</dbReference>
<dbReference type="GO" id="GO:0004467">
    <property type="term" value="F:long-chain fatty acid-CoA ligase activity"/>
    <property type="evidence" value="ECO:0007669"/>
    <property type="project" value="TreeGrafter"/>
</dbReference>
<evidence type="ECO:0000256" key="2">
    <source>
        <dbReference type="ARBA" id="ARBA00022840"/>
    </source>
</evidence>
<dbReference type="Pfam" id="PF00501">
    <property type="entry name" value="AMP-binding"/>
    <property type="match status" value="1"/>
</dbReference>
<dbReference type="PANTHER" id="PTHR43272">
    <property type="entry name" value="LONG-CHAIN-FATTY-ACID--COA LIGASE"/>
    <property type="match status" value="1"/>
</dbReference>
<gene>
    <name evidence="6" type="ORF">EFBL_1914</name>
</gene>
<evidence type="ECO:0000256" key="3">
    <source>
        <dbReference type="SAM" id="MobiDB-lite"/>
    </source>
</evidence>
<keyword evidence="4" id="KW-0812">Transmembrane</keyword>
<dbReference type="InterPro" id="IPR042099">
    <property type="entry name" value="ANL_N_sf"/>
</dbReference>
<feature type="domain" description="AMP-dependent synthetase/ligase" evidence="5">
    <location>
        <begin position="10"/>
        <end position="403"/>
    </location>
</feature>
<sequence length="645" mass="69935">MNLLTLLHSAVSEVPQKACLMYKQDGKYTSITYSEFWDRIMHFAAGLVTFGAKPGDKIGILSTNCPEWAISDYASLAIGAVVVPIYPTLPAAQVEFILKNADVRYLIVQDGMQLEKVRSRWPESLLQVIVFRETTPSMDGKAVPFSDVCSIGKHQNLSGSRPDVYSIPEGQLATIVHTSGTTGNPKGVMLTHSNIVSNIHASLSYLPVEKTDVSLSFLPLSHIFERTVGQFAALSSGATIAYAESIETIQQNLKEVRPTIFITVPRLLEKVYAGILNKVEKAPGPLRGVLKKGIESGTSAGLTYRLVDKLVYRKVREGLGGRLRCIVSGGSGLAADIANFFIRAGIPVHEGYGMTEAAPVICANPKDGCIPGTVGKPLPGVRVRVAEDGELLVKGPNVMQGYYKNPEATAETIDSDGWLHTGDIAEIHNGYVRIVDRKKNILVLGTGKNVAPWPVENAISLSPFITQAVLIGDKRNYVTCLLVPDVGALQSLAGKMGLGPNPADWLENPEIRKLIAGEVRKATVGFADFEIPKRAVLLQKELTLETGELTPTLKVKNQAILEKYGHLIEDMYNGKQYLPIFDDSGPSASPLPQLSGQPSTVSADPDESGKQHPGAKRMSARKIPVWIYATSGLALGLLFRFWWGE</sequence>
<dbReference type="InterPro" id="IPR000873">
    <property type="entry name" value="AMP-dep_synth/lig_dom"/>
</dbReference>
<keyword evidence="4" id="KW-1133">Transmembrane helix</keyword>
<proteinExistence type="predicted"/>
<evidence type="ECO:0000259" key="5">
    <source>
        <dbReference type="Pfam" id="PF00501"/>
    </source>
</evidence>
<accession>A0A292YK28</accession>
<dbReference type="Proteomes" id="UP000217785">
    <property type="component" value="Unassembled WGS sequence"/>
</dbReference>
<evidence type="ECO:0000313" key="6">
    <source>
        <dbReference type="EMBL" id="GAX90288.1"/>
    </source>
</evidence>